<gene>
    <name evidence="9" type="ORF">GL58_10435</name>
</gene>
<feature type="transmembrane region" description="Helical" evidence="8">
    <location>
        <begin position="73"/>
        <end position="92"/>
    </location>
</feature>
<feature type="transmembrane region" description="Helical" evidence="8">
    <location>
        <begin position="209"/>
        <end position="229"/>
    </location>
</feature>
<dbReference type="InterPro" id="IPR004626">
    <property type="entry name" value="RarD"/>
</dbReference>
<dbReference type="NCBIfam" id="TIGR00688">
    <property type="entry name" value="rarD"/>
    <property type="match status" value="1"/>
</dbReference>
<keyword evidence="6 8" id="KW-1133">Transmembrane helix</keyword>
<keyword evidence="3" id="KW-0813">Transport</keyword>
<evidence type="ECO:0000256" key="7">
    <source>
        <dbReference type="ARBA" id="ARBA00023136"/>
    </source>
</evidence>
<evidence type="ECO:0000256" key="8">
    <source>
        <dbReference type="SAM" id="Phobius"/>
    </source>
</evidence>
<evidence type="ECO:0000313" key="9">
    <source>
        <dbReference type="EMBL" id="KOC21101.1"/>
    </source>
</evidence>
<evidence type="ECO:0000256" key="3">
    <source>
        <dbReference type="ARBA" id="ARBA00022448"/>
    </source>
</evidence>
<evidence type="ECO:0000256" key="5">
    <source>
        <dbReference type="ARBA" id="ARBA00022692"/>
    </source>
</evidence>
<evidence type="ECO:0000256" key="1">
    <source>
        <dbReference type="ARBA" id="ARBA00004651"/>
    </source>
</evidence>
<evidence type="ECO:0000256" key="6">
    <source>
        <dbReference type="ARBA" id="ARBA00022989"/>
    </source>
</evidence>
<keyword evidence="7 8" id="KW-0472">Membrane</keyword>
<feature type="transmembrane region" description="Helical" evidence="8">
    <location>
        <begin position="236"/>
        <end position="255"/>
    </location>
</feature>
<keyword evidence="5 8" id="KW-0812">Transmembrane</keyword>
<dbReference type="AlphaFoldDB" id="A0A0L7MGU6"/>
<feature type="transmembrane region" description="Helical" evidence="8">
    <location>
        <begin position="34"/>
        <end position="52"/>
    </location>
</feature>
<feature type="transmembrane region" description="Helical" evidence="8">
    <location>
        <begin position="98"/>
        <end position="120"/>
    </location>
</feature>
<feature type="transmembrane region" description="Helical" evidence="8">
    <location>
        <begin position="175"/>
        <end position="194"/>
    </location>
</feature>
<comment type="subcellular location">
    <subcellularLocation>
        <location evidence="1">Cell membrane</location>
        <topology evidence="1">Multi-pass membrane protein</topology>
    </subcellularLocation>
</comment>
<name>A0A0L7MGU6_COMTE</name>
<reference evidence="10" key="1">
    <citation type="submission" date="2014-06" db="EMBL/GenBank/DDBJ databases">
        <title>Draft genome sequence of C. testosteroni WDL7.</title>
        <authorList>
            <person name="Wu Y."/>
            <person name="Seshan H."/>
            <person name="Arumugam K."/>
        </authorList>
    </citation>
    <scope>NUCLEOTIDE SEQUENCE [LARGE SCALE GENOMIC DNA]</scope>
    <source>
        <strain evidence="10">WDL7</strain>
    </source>
</reference>
<dbReference type="RefSeq" id="WP_053283433.1">
    <property type="nucleotide sequence ID" value="NZ_JNVD01000020.1"/>
</dbReference>
<accession>A0A0L7MGU6</accession>
<evidence type="ECO:0000313" key="10">
    <source>
        <dbReference type="Proteomes" id="UP000037442"/>
    </source>
</evidence>
<protein>
    <submittedName>
        <fullName evidence="9">Chemotaxis protein</fullName>
    </submittedName>
</protein>
<dbReference type="SUPFAM" id="SSF103481">
    <property type="entry name" value="Multidrug resistance efflux transporter EmrE"/>
    <property type="match status" value="2"/>
</dbReference>
<feature type="transmembrane region" description="Helical" evidence="8">
    <location>
        <begin position="5"/>
        <end position="22"/>
    </location>
</feature>
<evidence type="ECO:0000256" key="2">
    <source>
        <dbReference type="ARBA" id="ARBA00007362"/>
    </source>
</evidence>
<dbReference type="EMBL" id="JNVD01000020">
    <property type="protein sequence ID" value="KOC21101.1"/>
    <property type="molecule type" value="Genomic_DNA"/>
</dbReference>
<dbReference type="Proteomes" id="UP000037442">
    <property type="component" value="Unassembled WGS sequence"/>
</dbReference>
<evidence type="ECO:0000256" key="4">
    <source>
        <dbReference type="ARBA" id="ARBA00022475"/>
    </source>
</evidence>
<organism evidence="9 10">
    <name type="scientific">Comamonas testosteroni</name>
    <name type="common">Pseudomonas testosteroni</name>
    <dbReference type="NCBI Taxonomy" id="285"/>
    <lineage>
        <taxon>Bacteria</taxon>
        <taxon>Pseudomonadati</taxon>
        <taxon>Pseudomonadota</taxon>
        <taxon>Betaproteobacteria</taxon>
        <taxon>Burkholderiales</taxon>
        <taxon>Comamonadaceae</taxon>
        <taxon>Comamonas</taxon>
    </lineage>
</organism>
<dbReference type="InterPro" id="IPR037185">
    <property type="entry name" value="EmrE-like"/>
</dbReference>
<sequence>MFKGVVVSVLASVLFASLYYLSPFLAPLDGEQIFGWRVLVTLPFTTALLFALKEVAAVRALLARALAQPRFGLLLVLSSALLGVQLWIFMWAPMNGRALPVSLGYFLLPLVMVVAGRVLFAERLTLGQGLATLVAAAGVAHEFWQAGGMSWETWVVALGYTVYFSLRRWLQTDTLAGHWIDMALLVPVAVGFTLREPGSWPLLAGHPSLWALLPLLGIVSAVALALYMIASRWLPLGLFGLLSYVEPVLLVVVAWLLGESMEPQQQLSYALIFAAVGLLIGDGLRHSWRGRSHTSD</sequence>
<proteinExistence type="inferred from homology"/>
<comment type="similarity">
    <text evidence="2">Belongs to the EamA transporter family.</text>
</comment>
<dbReference type="GO" id="GO:0005886">
    <property type="term" value="C:plasma membrane"/>
    <property type="evidence" value="ECO:0007669"/>
    <property type="project" value="UniProtKB-SubCell"/>
</dbReference>
<comment type="caution">
    <text evidence="9">The sequence shown here is derived from an EMBL/GenBank/DDBJ whole genome shotgun (WGS) entry which is preliminary data.</text>
</comment>
<feature type="transmembrane region" description="Helical" evidence="8">
    <location>
        <begin position="267"/>
        <end position="284"/>
    </location>
</feature>
<keyword evidence="4" id="KW-1003">Cell membrane</keyword>
<dbReference type="PATRIC" id="fig|285.49.peg.2148"/>